<dbReference type="RefSeq" id="WP_184655654.1">
    <property type="nucleotide sequence ID" value="NZ_JACHBU010000009.1"/>
</dbReference>
<evidence type="ECO:0000313" key="3">
    <source>
        <dbReference type="Proteomes" id="UP000585437"/>
    </source>
</evidence>
<dbReference type="AlphaFoldDB" id="A0A7X0JNP2"/>
<evidence type="ECO:0000313" key="2">
    <source>
        <dbReference type="EMBL" id="MBB6510480.1"/>
    </source>
</evidence>
<protein>
    <recommendedName>
        <fullName evidence="1">Glycosyltransferase 2-like domain-containing protein</fullName>
    </recommendedName>
</protein>
<dbReference type="Pfam" id="PF00535">
    <property type="entry name" value="Glycos_transf_2"/>
    <property type="match status" value="1"/>
</dbReference>
<name>A0A7X0JNP2_9HYPH</name>
<reference evidence="2 3" key="1">
    <citation type="submission" date="2020-08" db="EMBL/GenBank/DDBJ databases">
        <title>The Agave Microbiome: Exploring the role of microbial communities in plant adaptations to desert environments.</title>
        <authorList>
            <person name="Partida-Martinez L.P."/>
        </authorList>
    </citation>
    <scope>NUCLEOTIDE SEQUENCE [LARGE SCALE GENOMIC DNA]</scope>
    <source>
        <strain evidence="2 3">AS3.12</strain>
    </source>
</reference>
<gene>
    <name evidence="2" type="ORF">F4695_003871</name>
</gene>
<accession>A0A7X0JNP2</accession>
<proteinExistence type="predicted"/>
<keyword evidence="3" id="KW-1185">Reference proteome</keyword>
<evidence type="ECO:0000259" key="1">
    <source>
        <dbReference type="Pfam" id="PF00535"/>
    </source>
</evidence>
<sequence>MHRINCFRSVKIALNTITTEPRCSLCAARKIKPSSRFLEFTQRRKFYKYECSHCGLLYADSKAASRGATYFDGHEIRCSQADEVGFDIFTLKMIAIRDGLAIVPVDAAQERALACPHSDVPGHAYTTPLGEFPLASFTLGIMCRESELDRAVSSACDVLHEFAECLIVIDQEESWHQTFELPRGIRALGRPLAQNFAAQRNFIQQNSRSPWVMQLDADETISSLDVRKLRQLATSMQGHGIVSIGIPRENYVEGIRSDLYPDTQYRLNRSHVVFDGAVHERPLRPWQVSTIAIGCNITHHLDSAHVATRSYQYDKISPGLGRVSEREELAEPFVAS</sequence>
<comment type="caution">
    <text evidence="2">The sequence shown here is derived from an EMBL/GenBank/DDBJ whole genome shotgun (WGS) entry which is preliminary data.</text>
</comment>
<dbReference type="InterPro" id="IPR001173">
    <property type="entry name" value="Glyco_trans_2-like"/>
</dbReference>
<dbReference type="SUPFAM" id="SSF53448">
    <property type="entry name" value="Nucleotide-diphospho-sugar transferases"/>
    <property type="match status" value="1"/>
</dbReference>
<dbReference type="Proteomes" id="UP000585437">
    <property type="component" value="Unassembled WGS sequence"/>
</dbReference>
<dbReference type="EMBL" id="JACHBU010000009">
    <property type="protein sequence ID" value="MBB6510480.1"/>
    <property type="molecule type" value="Genomic_DNA"/>
</dbReference>
<feature type="domain" description="Glycosyltransferase 2-like" evidence="1">
    <location>
        <begin position="144"/>
        <end position="235"/>
    </location>
</feature>
<dbReference type="InterPro" id="IPR029044">
    <property type="entry name" value="Nucleotide-diphossugar_trans"/>
</dbReference>
<organism evidence="2 3">
    <name type="scientific">Rhizobium soli</name>
    <dbReference type="NCBI Taxonomy" id="424798"/>
    <lineage>
        <taxon>Bacteria</taxon>
        <taxon>Pseudomonadati</taxon>
        <taxon>Pseudomonadota</taxon>
        <taxon>Alphaproteobacteria</taxon>
        <taxon>Hyphomicrobiales</taxon>
        <taxon>Rhizobiaceae</taxon>
        <taxon>Rhizobium/Agrobacterium group</taxon>
        <taxon>Rhizobium</taxon>
    </lineage>
</organism>